<keyword evidence="4" id="KW-1185">Reference proteome</keyword>
<dbReference type="InterPro" id="IPR025424">
    <property type="entry name" value="YrhK_domain"/>
</dbReference>
<gene>
    <name evidence="3" type="ORF">M6D89_15180</name>
</gene>
<dbReference type="AlphaFoldDB" id="A0A9X2I5C4"/>
<keyword evidence="1" id="KW-0812">Transmembrane</keyword>
<dbReference type="RefSeq" id="WP_253968944.1">
    <property type="nucleotide sequence ID" value="NZ_JAMFTH010000006.1"/>
</dbReference>
<evidence type="ECO:0000259" key="2">
    <source>
        <dbReference type="Pfam" id="PF14145"/>
    </source>
</evidence>
<dbReference type="EMBL" id="JAMFTH010000006">
    <property type="protein sequence ID" value="MCP8900650.1"/>
    <property type="molecule type" value="Genomic_DNA"/>
</dbReference>
<reference evidence="3" key="1">
    <citation type="submission" date="2022-05" db="EMBL/GenBank/DDBJ databases">
        <authorList>
            <person name="Sun H.-N."/>
        </authorList>
    </citation>
    <scope>NUCLEOTIDE SEQUENCE</scope>
    <source>
        <strain evidence="3">HB14</strain>
    </source>
</reference>
<evidence type="ECO:0000256" key="1">
    <source>
        <dbReference type="SAM" id="Phobius"/>
    </source>
</evidence>
<accession>A0A9X2I5C4</accession>
<protein>
    <submittedName>
        <fullName evidence="3">YrhK family protein</fullName>
    </submittedName>
</protein>
<organism evidence="3 4">
    <name type="scientific">Gilvimarinus xylanilyticus</name>
    <dbReference type="NCBI Taxonomy" id="2944139"/>
    <lineage>
        <taxon>Bacteria</taxon>
        <taxon>Pseudomonadati</taxon>
        <taxon>Pseudomonadota</taxon>
        <taxon>Gammaproteobacteria</taxon>
        <taxon>Cellvibrionales</taxon>
        <taxon>Cellvibrionaceae</taxon>
        <taxon>Gilvimarinus</taxon>
    </lineage>
</organism>
<comment type="caution">
    <text evidence="3">The sequence shown here is derived from an EMBL/GenBank/DDBJ whole genome shotgun (WGS) entry which is preliminary data.</text>
</comment>
<evidence type="ECO:0000313" key="4">
    <source>
        <dbReference type="Proteomes" id="UP001139319"/>
    </source>
</evidence>
<evidence type="ECO:0000313" key="3">
    <source>
        <dbReference type="EMBL" id="MCP8900650.1"/>
    </source>
</evidence>
<proteinExistence type="predicted"/>
<reference evidence="3" key="2">
    <citation type="submission" date="2023-01" db="EMBL/GenBank/DDBJ databases">
        <title>Gilvimarinus xylanilyticus HB14 isolated from Caulerpa lentillifera aquaculture base in Hainan, China.</title>
        <authorList>
            <person name="Zhang Y.-J."/>
        </authorList>
    </citation>
    <scope>NUCLEOTIDE SEQUENCE</scope>
    <source>
        <strain evidence="3">HB14</strain>
    </source>
</reference>
<feature type="domain" description="YrhK" evidence="2">
    <location>
        <begin position="25"/>
        <end position="80"/>
    </location>
</feature>
<dbReference type="Proteomes" id="UP001139319">
    <property type="component" value="Unassembled WGS sequence"/>
</dbReference>
<dbReference type="Pfam" id="PF14145">
    <property type="entry name" value="YrhK"/>
    <property type="match status" value="1"/>
</dbReference>
<feature type="transmembrane region" description="Helical" evidence="1">
    <location>
        <begin position="56"/>
        <end position="74"/>
    </location>
</feature>
<sequence>MTNQHRFMDNRLSQKTERHRQITARYDLWYSLNDLGAGLMFVIGSILFFSEATQTPATWLFLTGSILFTVRPTIRVVQDIHLRRLSHNN</sequence>
<feature type="transmembrane region" description="Helical" evidence="1">
    <location>
        <begin position="28"/>
        <end position="50"/>
    </location>
</feature>
<keyword evidence="1" id="KW-1133">Transmembrane helix</keyword>
<name>A0A9X2I5C4_9GAMM</name>
<keyword evidence="1" id="KW-0472">Membrane</keyword>